<dbReference type="HOGENOM" id="CLU_1682962_0_0_10"/>
<protein>
    <submittedName>
        <fullName evidence="2">Uncharacterized protein</fullName>
    </submittedName>
</protein>
<dbReference type="RefSeq" id="WP_012472907.1">
    <property type="nucleotide sequence ID" value="NC_010830.1"/>
</dbReference>
<dbReference type="STRING" id="452471.Aasi_0757"/>
<organism evidence="2 3">
    <name type="scientific">Amoebophilus asiaticus (strain 5a2)</name>
    <dbReference type="NCBI Taxonomy" id="452471"/>
    <lineage>
        <taxon>Bacteria</taxon>
        <taxon>Pseudomonadati</taxon>
        <taxon>Bacteroidota</taxon>
        <taxon>Cytophagia</taxon>
        <taxon>Cytophagales</taxon>
        <taxon>Amoebophilaceae</taxon>
        <taxon>Candidatus Amoebophilus</taxon>
    </lineage>
</organism>
<feature type="transmembrane region" description="Helical" evidence="1">
    <location>
        <begin position="6"/>
        <end position="26"/>
    </location>
</feature>
<evidence type="ECO:0000313" key="2">
    <source>
        <dbReference type="EMBL" id="ACE06138.1"/>
    </source>
</evidence>
<dbReference type="AlphaFoldDB" id="B3ESD6"/>
<dbReference type="Proteomes" id="UP000001227">
    <property type="component" value="Chromosome"/>
</dbReference>
<proteinExistence type="predicted"/>
<keyword evidence="1" id="KW-1133">Transmembrane helix</keyword>
<evidence type="ECO:0000313" key="3">
    <source>
        <dbReference type="Proteomes" id="UP000001227"/>
    </source>
</evidence>
<reference evidence="2 3" key="1">
    <citation type="journal article" date="2010" name="J. Bacteriol.">
        <title>The genome of the amoeba symbiont 'Candidatus Amoebophilus asiaticus' reveals common mechanisms for host cell interaction among amoeba-associated bacteria.</title>
        <authorList>
            <person name="Schmitz-Esser S."/>
            <person name="Tischler P."/>
            <person name="Arnold R."/>
            <person name="Montanaro J."/>
            <person name="Wagner M."/>
            <person name="Rattei T."/>
            <person name="Horn M."/>
        </authorList>
    </citation>
    <scope>NUCLEOTIDE SEQUENCE [LARGE SCALE GENOMIC DNA]</scope>
    <source>
        <strain evidence="2 3">5a2</strain>
    </source>
</reference>
<keyword evidence="1" id="KW-0472">Membrane</keyword>
<sequence>MKEPQSLISILITVGYFLFRIVVAMLRDRTESITKSDMGDVEDLEEEANWETPSTWNQNEWAVKEVGSIPQYAKDIVMPVAKDIVTSTVRQATTKSDVNPVYPGIKRLLLPTQEKDPYKLYKKTLPKHTNRLNYLLRNYNSTQRAIIMAELLGRKI</sequence>
<dbReference type="EMBL" id="CP001102">
    <property type="protein sequence ID" value="ACE06138.1"/>
    <property type="molecule type" value="Genomic_DNA"/>
</dbReference>
<dbReference type="KEGG" id="aas:Aasi_0757"/>
<evidence type="ECO:0000256" key="1">
    <source>
        <dbReference type="SAM" id="Phobius"/>
    </source>
</evidence>
<keyword evidence="1" id="KW-0812">Transmembrane</keyword>
<keyword evidence="3" id="KW-1185">Reference proteome</keyword>
<name>B3ESD6_AMOA5</name>
<gene>
    <name evidence="2" type="ordered locus">Aasi_0757</name>
</gene>
<accession>B3ESD6</accession>